<dbReference type="Proteomes" id="UP000236327">
    <property type="component" value="Unassembled WGS sequence"/>
</dbReference>
<sequence length="81" mass="8612">MHVCYKGEVAQLCKLAGMMPNIATDAIGFMDNQGCATIACADGRVNLAMKSDIAVVVNVELSCLAAARITHYRISFSNLCS</sequence>
<dbReference type="EMBL" id="LYMM01000021">
    <property type="protein sequence ID" value="PNU05875.1"/>
    <property type="molecule type" value="Genomic_DNA"/>
</dbReference>
<reference evidence="1 2" key="1">
    <citation type="submission" date="2016-05" db="EMBL/GenBank/DDBJ databases">
        <title>Complete genome sequence of Novosphingobium guangzhouense SA925(T).</title>
        <authorList>
            <person name="Sha S."/>
        </authorList>
    </citation>
    <scope>NUCLEOTIDE SEQUENCE [LARGE SCALE GENOMIC DNA]</scope>
    <source>
        <strain evidence="1 2">SA925</strain>
    </source>
</reference>
<keyword evidence="2" id="KW-1185">Reference proteome</keyword>
<accession>A0A2K2G497</accession>
<name>A0A2K2G497_9SPHN</name>
<evidence type="ECO:0000313" key="2">
    <source>
        <dbReference type="Proteomes" id="UP000236327"/>
    </source>
</evidence>
<dbReference type="AlphaFoldDB" id="A0A2K2G497"/>
<gene>
    <name evidence="1" type="ORF">A8V01_13745</name>
</gene>
<comment type="caution">
    <text evidence="1">The sequence shown here is derived from an EMBL/GenBank/DDBJ whole genome shotgun (WGS) entry which is preliminary data.</text>
</comment>
<protein>
    <submittedName>
        <fullName evidence="1">Uncharacterized protein</fullName>
    </submittedName>
</protein>
<organism evidence="1 2">
    <name type="scientific">Novosphingobium guangzhouense</name>
    <dbReference type="NCBI Taxonomy" id="1850347"/>
    <lineage>
        <taxon>Bacteria</taxon>
        <taxon>Pseudomonadati</taxon>
        <taxon>Pseudomonadota</taxon>
        <taxon>Alphaproteobacteria</taxon>
        <taxon>Sphingomonadales</taxon>
        <taxon>Sphingomonadaceae</taxon>
        <taxon>Novosphingobium</taxon>
    </lineage>
</organism>
<evidence type="ECO:0000313" key="1">
    <source>
        <dbReference type="EMBL" id="PNU05875.1"/>
    </source>
</evidence>
<proteinExistence type="predicted"/>